<comment type="catalytic activity">
    <reaction evidence="2">
        <text>S-ubiquitinyl-[E2 ubiquitin-conjugating enzyme]-L-cysteine + [acceptor protein]-L-lysine = [E2 ubiquitin-conjugating enzyme]-L-cysteine + N(6)-ubiquitinyl-[acceptor protein]-L-lysine.</text>
        <dbReference type="EC" id="2.3.2.27"/>
    </reaction>
</comment>
<evidence type="ECO:0000256" key="2">
    <source>
        <dbReference type="RuleBase" id="RU369093"/>
    </source>
</evidence>
<accession>A0AAW0KWU6</accession>
<keyword evidence="1 2" id="KW-0833">Ubl conjugation pathway</keyword>
<evidence type="ECO:0000313" key="4">
    <source>
        <dbReference type="EMBL" id="KAK7843872.1"/>
    </source>
</evidence>
<comment type="pathway">
    <text evidence="2">Protein modification; protein ubiquitination.</text>
</comment>
<protein>
    <recommendedName>
        <fullName evidence="2 3">U-box domain-containing protein</fullName>
        <ecNumber evidence="2">2.3.2.27</ecNumber>
    </recommendedName>
    <alternativeName>
        <fullName evidence="2">RING-type E3 ubiquitin transferase PUB</fullName>
    </alternativeName>
</protein>
<dbReference type="PANTHER" id="PTHR22849:SF139">
    <property type="entry name" value="U-BOX DOMAIN-CONTAINING PROTEIN"/>
    <property type="match status" value="1"/>
</dbReference>
<gene>
    <name evidence="4" type="primary">PUB21_4</name>
    <name evidence="4" type="ORF">CFP56_011871</name>
</gene>
<sequence length="118" mass="13210">MRGGIGVLDGLCSSDKGREKAFNNALSMPVLRVSDLATEFSVSIIWKLCKNEKKEEGGGVLIEALQVGAFQKLLLLIQVGCAEKTKEKATELLKWLNLHRDRLECIDSMDFKELKRPF</sequence>
<evidence type="ECO:0000259" key="3">
    <source>
        <dbReference type="Pfam" id="PF25598"/>
    </source>
</evidence>
<reference evidence="4 5" key="1">
    <citation type="journal article" date="2018" name="Sci. Data">
        <title>The draft genome sequence of cork oak.</title>
        <authorList>
            <person name="Ramos A.M."/>
            <person name="Usie A."/>
            <person name="Barbosa P."/>
            <person name="Barros P.M."/>
            <person name="Capote T."/>
            <person name="Chaves I."/>
            <person name="Simoes F."/>
            <person name="Abreu I."/>
            <person name="Carrasquinho I."/>
            <person name="Faro C."/>
            <person name="Guimaraes J.B."/>
            <person name="Mendonca D."/>
            <person name="Nobrega F."/>
            <person name="Rodrigues L."/>
            <person name="Saibo N.J.M."/>
            <person name="Varela M.C."/>
            <person name="Egas C."/>
            <person name="Matos J."/>
            <person name="Miguel C.M."/>
            <person name="Oliveira M.M."/>
            <person name="Ricardo C.P."/>
            <person name="Goncalves S."/>
        </authorList>
    </citation>
    <scope>NUCLEOTIDE SEQUENCE [LARGE SCALE GENOMIC DNA]</scope>
    <source>
        <strain evidence="5">cv. HL8</strain>
    </source>
</reference>
<feature type="domain" description="U-box" evidence="3">
    <location>
        <begin position="5"/>
        <end position="113"/>
    </location>
</feature>
<evidence type="ECO:0000313" key="5">
    <source>
        <dbReference type="Proteomes" id="UP000237347"/>
    </source>
</evidence>
<name>A0AAW0KWU6_QUESU</name>
<dbReference type="InterPro" id="IPR058678">
    <property type="entry name" value="ARM_PUB"/>
</dbReference>
<dbReference type="Pfam" id="PF25598">
    <property type="entry name" value="ARM_PUB"/>
    <property type="match status" value="1"/>
</dbReference>
<dbReference type="EMBL" id="PKMF04000195">
    <property type="protein sequence ID" value="KAK7843872.1"/>
    <property type="molecule type" value="Genomic_DNA"/>
</dbReference>
<dbReference type="Proteomes" id="UP000237347">
    <property type="component" value="Unassembled WGS sequence"/>
</dbReference>
<dbReference type="GO" id="GO:0061630">
    <property type="term" value="F:ubiquitin protein ligase activity"/>
    <property type="evidence" value="ECO:0007669"/>
    <property type="project" value="UniProtKB-UniRule"/>
</dbReference>
<comment type="function">
    <text evidence="2">Functions as an E3 ubiquitin ligase.</text>
</comment>
<comment type="caution">
    <text evidence="4">The sequence shown here is derived from an EMBL/GenBank/DDBJ whole genome shotgun (WGS) entry which is preliminary data.</text>
</comment>
<keyword evidence="5" id="KW-1185">Reference proteome</keyword>
<dbReference type="AlphaFoldDB" id="A0AAW0KWU6"/>
<dbReference type="EC" id="2.3.2.27" evidence="2"/>
<dbReference type="InterPro" id="IPR045185">
    <property type="entry name" value="PUB22/23/24-like"/>
</dbReference>
<evidence type="ECO:0000256" key="1">
    <source>
        <dbReference type="ARBA" id="ARBA00022786"/>
    </source>
</evidence>
<dbReference type="GO" id="GO:0016567">
    <property type="term" value="P:protein ubiquitination"/>
    <property type="evidence" value="ECO:0007669"/>
    <property type="project" value="UniProtKB-UniRule"/>
</dbReference>
<proteinExistence type="predicted"/>
<dbReference type="PANTHER" id="PTHR22849">
    <property type="entry name" value="WDSAM1 PROTEIN"/>
    <property type="match status" value="1"/>
</dbReference>
<keyword evidence="2" id="KW-0808">Transferase</keyword>
<organism evidence="4 5">
    <name type="scientific">Quercus suber</name>
    <name type="common">Cork oak</name>
    <dbReference type="NCBI Taxonomy" id="58331"/>
    <lineage>
        <taxon>Eukaryota</taxon>
        <taxon>Viridiplantae</taxon>
        <taxon>Streptophyta</taxon>
        <taxon>Embryophyta</taxon>
        <taxon>Tracheophyta</taxon>
        <taxon>Spermatophyta</taxon>
        <taxon>Magnoliopsida</taxon>
        <taxon>eudicotyledons</taxon>
        <taxon>Gunneridae</taxon>
        <taxon>Pentapetalae</taxon>
        <taxon>rosids</taxon>
        <taxon>fabids</taxon>
        <taxon>Fagales</taxon>
        <taxon>Fagaceae</taxon>
        <taxon>Quercus</taxon>
    </lineage>
</organism>